<accession>A0ABW2IMR5</accession>
<evidence type="ECO:0000259" key="2">
    <source>
        <dbReference type="Pfam" id="PF03235"/>
    </source>
</evidence>
<reference evidence="4" key="1">
    <citation type="journal article" date="2019" name="Int. J. Syst. Evol. Microbiol.">
        <title>The Global Catalogue of Microorganisms (GCM) 10K type strain sequencing project: providing services to taxonomists for standard genome sequencing and annotation.</title>
        <authorList>
            <consortium name="The Broad Institute Genomics Platform"/>
            <consortium name="The Broad Institute Genome Sequencing Center for Infectious Disease"/>
            <person name="Wu L."/>
            <person name="Ma J."/>
        </authorList>
    </citation>
    <scope>NUCLEOTIDE SEQUENCE [LARGE SCALE GENOMIC DNA]</scope>
    <source>
        <strain evidence="4">CCUG 51308</strain>
    </source>
</reference>
<comment type="caution">
    <text evidence="3">The sequence shown here is derived from an EMBL/GenBank/DDBJ whole genome shotgun (WGS) entry which is preliminary data.</text>
</comment>
<dbReference type="InterPro" id="IPR004919">
    <property type="entry name" value="GmrSD_N"/>
</dbReference>
<gene>
    <name evidence="3" type="ORF">ACFQS8_12530</name>
</gene>
<dbReference type="Pfam" id="PF03235">
    <property type="entry name" value="GmrSD_N"/>
    <property type="match status" value="1"/>
</dbReference>
<sequence length="373" mass="43416">MTDENVQNFRTNLDPEGIDSFDSDDHSEAPPTDIVAFNELRSCADLFRLEKRGLLDLQPTFQRDFVWSNTAQTRFIDSLIKGLPIPSMCFAHDWKRDEYQVIDGLQRISTIVKFLDETVKWKLAKDEDIEPKIAGKFVSEIRDGSKNIRKFYDRLENITIPVTILRCDMEKTSHSEYVFTIFHRLNTGGSKLNNQEIRNCIYNGSLNQLLAKLDTYIPWRSLNKMDEESNYRYTKQELILRLFAFHHKYQKYSGRLSKFLNEYMKTYRNADDRFLADKEQLFIETIDITYDKVFRGEAPEKINISIIEAVLVGVASNLEYLKALPSSECVDKYTKLVNLEPFSAEKLKEGLSGKPRVIERMQTAIDVFSPDGY</sequence>
<protein>
    <submittedName>
        <fullName evidence="3">DUF262 domain-containing protein</fullName>
    </submittedName>
</protein>
<keyword evidence="4" id="KW-1185">Reference proteome</keyword>
<feature type="compositionally biased region" description="Polar residues" evidence="1">
    <location>
        <begin position="1"/>
        <end position="11"/>
    </location>
</feature>
<feature type="region of interest" description="Disordered" evidence="1">
    <location>
        <begin position="1"/>
        <end position="27"/>
    </location>
</feature>
<dbReference type="RefSeq" id="WP_382167878.1">
    <property type="nucleotide sequence ID" value="NZ_JBHTBR010000005.1"/>
</dbReference>
<organism evidence="3 4">
    <name type="scientific">Hirschia litorea</name>
    <dbReference type="NCBI Taxonomy" id="1199156"/>
    <lineage>
        <taxon>Bacteria</taxon>
        <taxon>Pseudomonadati</taxon>
        <taxon>Pseudomonadota</taxon>
        <taxon>Alphaproteobacteria</taxon>
        <taxon>Hyphomonadales</taxon>
        <taxon>Hyphomonadaceae</taxon>
        <taxon>Hirschia</taxon>
    </lineage>
</organism>
<dbReference type="PANTHER" id="PTHR39639">
    <property type="entry name" value="CHROMOSOME 16, WHOLE GENOME SHOTGUN SEQUENCE"/>
    <property type="match status" value="1"/>
</dbReference>
<name>A0ABW2IMR5_9PROT</name>
<dbReference type="Proteomes" id="UP001596492">
    <property type="component" value="Unassembled WGS sequence"/>
</dbReference>
<evidence type="ECO:0000256" key="1">
    <source>
        <dbReference type="SAM" id="MobiDB-lite"/>
    </source>
</evidence>
<proteinExistence type="predicted"/>
<evidence type="ECO:0000313" key="4">
    <source>
        <dbReference type="Proteomes" id="UP001596492"/>
    </source>
</evidence>
<feature type="domain" description="GmrSD restriction endonucleases N-terminal" evidence="2">
    <location>
        <begin position="44"/>
        <end position="202"/>
    </location>
</feature>
<evidence type="ECO:0000313" key="3">
    <source>
        <dbReference type="EMBL" id="MFC7292448.1"/>
    </source>
</evidence>
<dbReference type="EMBL" id="JBHTBR010000005">
    <property type="protein sequence ID" value="MFC7292448.1"/>
    <property type="molecule type" value="Genomic_DNA"/>
</dbReference>
<dbReference type="PANTHER" id="PTHR39639:SF1">
    <property type="entry name" value="DUF262 DOMAIN-CONTAINING PROTEIN"/>
    <property type="match status" value="1"/>
</dbReference>